<dbReference type="SUPFAM" id="SSF69279">
    <property type="entry name" value="Phage tail proteins"/>
    <property type="match status" value="1"/>
</dbReference>
<evidence type="ECO:0000313" key="2">
    <source>
        <dbReference type="Proteomes" id="UP000245720"/>
    </source>
</evidence>
<dbReference type="Proteomes" id="UP000245720">
    <property type="component" value="Unassembled WGS sequence"/>
</dbReference>
<evidence type="ECO:0000313" key="1">
    <source>
        <dbReference type="EMBL" id="PWJ10616.1"/>
    </source>
</evidence>
<dbReference type="RefSeq" id="WP_109727664.1">
    <property type="nucleotide sequence ID" value="NZ_QGDI01000013.1"/>
</dbReference>
<organism evidence="1 2">
    <name type="scientific">Ruminococcus flavefaciens</name>
    <dbReference type="NCBI Taxonomy" id="1265"/>
    <lineage>
        <taxon>Bacteria</taxon>
        <taxon>Bacillati</taxon>
        <taxon>Bacillota</taxon>
        <taxon>Clostridia</taxon>
        <taxon>Eubacteriales</taxon>
        <taxon>Oscillospiraceae</taxon>
        <taxon>Ruminococcus</taxon>
    </lineage>
</organism>
<dbReference type="EMBL" id="QGDI01000013">
    <property type="protein sequence ID" value="PWJ10616.1"/>
    <property type="molecule type" value="Genomic_DNA"/>
</dbReference>
<name>A0A315XUF2_RUMFL</name>
<reference evidence="1 2" key="1">
    <citation type="submission" date="2018-05" db="EMBL/GenBank/DDBJ databases">
        <title>The Hungate 1000. A catalogue of reference genomes from the rumen microbiome.</title>
        <authorList>
            <person name="Kelly W."/>
        </authorList>
    </citation>
    <scope>NUCLEOTIDE SEQUENCE [LARGE SCALE GENOMIC DNA]</scope>
    <source>
        <strain evidence="1 2">SAb67</strain>
    </source>
</reference>
<protein>
    <submittedName>
        <fullName evidence="1">Uncharacterized protein</fullName>
    </submittedName>
</protein>
<dbReference type="OrthoDB" id="1817732at2"/>
<accession>A0A315XUF2</accession>
<sequence>MTASVIIKTADGTSLAEEKVLNFVFDKDLYTPYTTLRARVRAVRNSYEDAAEVILLINGAMVHHGLVDNIRWVKTDGEMFMNVSSRGFTSLLTQNQIEPGLKSHMSFNALMENFYTLPYVTHEDNSDDSSYIYVRPNTSMWDAASNLAYKLLGTYPYIRGTNKVMISSAASPAVFDLRGEKLLSIGTELTDSRLASGYHMANMGGSYGEFDLADSDTEALKIVRHKYFDLDMRFLYDPPEALAYRDKYDFRGQKRLFCSYAGYKGEDLSDLVSFGSVTSERVGSVNISGSSRGVVTEIGVYRDKFPR</sequence>
<dbReference type="AlphaFoldDB" id="A0A315XUF2"/>
<comment type="caution">
    <text evidence="1">The sequence shown here is derived from an EMBL/GenBank/DDBJ whole genome shotgun (WGS) entry which is preliminary data.</text>
</comment>
<gene>
    <name evidence="1" type="ORF">IE37_02974</name>
</gene>
<proteinExistence type="predicted"/>